<gene>
    <name evidence="8" type="primary">SPOSA6832_04018</name>
</gene>
<dbReference type="InterPro" id="IPR008146">
    <property type="entry name" value="Gln_synth_cat_dom"/>
</dbReference>
<dbReference type="FunFam" id="3.30.590.10:FF:000005">
    <property type="entry name" value="Probable glutamine synthetase"/>
    <property type="match status" value="1"/>
</dbReference>
<dbReference type="GO" id="GO:0006576">
    <property type="term" value="P:biogenic amine metabolic process"/>
    <property type="evidence" value="ECO:0007669"/>
    <property type="project" value="UniProtKB-ARBA"/>
</dbReference>
<keyword evidence="2" id="KW-0436">Ligase</keyword>
<dbReference type="AlphaFoldDB" id="A0A0D6EQU5"/>
<dbReference type="OrthoDB" id="77835at2759"/>
<sequence length="508" mass="56894">MATQYTLDQIRELLKDDDRVQVAGMPQILFLLSPTGSLTSRASANLNLLAWVNCWTGVDVDGVLRGKIMAKDKFLSAAKDGFGFCSVVFGWNIHDASYSPELNISNLQNGYRDLLARISLDSYRRTPATTTQPSLPFFLVTFLNPDTKKGLEACPRATLAKVVEQYEKEGYYAYAGAEFEYFQFRETPASIYAKDFHNLEPLTHGMHGYSLLRPQINNQYFHELWDNCAKFGIPLEGHHTETGPGVYESALAYQPVSRMADNALLFKYTAKTTGLAHGILPTFMAKPYGDQPGCSGHVHISLRDKEGRNVFAVSEEEVEKGREGASWEDTRRVSEEAEWFLAGVLEGLPDIMPCLVPTVNGYKRLVESFWAPTSVSYAYENRVASVRIISPPMGDTKSTRLEVMNPHICFSAILALGLRGIRKQLPLDRPPISTKGLREGAAAEQIKLERLPKTLLAATELFLRPDSLAREVLGDAFVDHYGATRMNEWNQFAQAVTDWELKRYLELA</sequence>
<feature type="domain" description="GS catalytic" evidence="7">
    <location>
        <begin position="155"/>
        <end position="508"/>
    </location>
</feature>
<keyword evidence="3" id="KW-0547">Nucleotide-binding</keyword>
<dbReference type="Pfam" id="PF00120">
    <property type="entry name" value="Gln-synt_C"/>
    <property type="match status" value="1"/>
</dbReference>
<dbReference type="EMBL" id="CENE01000022">
    <property type="protein sequence ID" value="CEQ42233.1"/>
    <property type="molecule type" value="Genomic_DNA"/>
</dbReference>
<evidence type="ECO:0000256" key="5">
    <source>
        <dbReference type="PROSITE-ProRule" id="PRU01331"/>
    </source>
</evidence>
<evidence type="ECO:0000256" key="3">
    <source>
        <dbReference type="ARBA" id="ARBA00022741"/>
    </source>
</evidence>
<evidence type="ECO:0000313" key="8">
    <source>
        <dbReference type="EMBL" id="CEQ42233.1"/>
    </source>
</evidence>
<dbReference type="Proteomes" id="UP000243876">
    <property type="component" value="Unassembled WGS sequence"/>
</dbReference>
<dbReference type="PANTHER" id="PTHR43785:SF12">
    <property type="entry name" value="TYPE-1 GLUTAMINE SYNTHETASE 2"/>
    <property type="match status" value="1"/>
</dbReference>
<evidence type="ECO:0000256" key="6">
    <source>
        <dbReference type="RuleBase" id="RU000384"/>
    </source>
</evidence>
<organism evidence="8 9">
    <name type="scientific">Sporidiobolus salmonicolor</name>
    <name type="common">Yeast-like fungus</name>
    <name type="synonym">Sporobolomyces salmonicolor</name>
    <dbReference type="NCBI Taxonomy" id="5005"/>
    <lineage>
        <taxon>Eukaryota</taxon>
        <taxon>Fungi</taxon>
        <taxon>Dikarya</taxon>
        <taxon>Basidiomycota</taxon>
        <taxon>Pucciniomycotina</taxon>
        <taxon>Microbotryomycetes</taxon>
        <taxon>Sporidiobolales</taxon>
        <taxon>Sporidiobolaceae</taxon>
        <taxon>Sporobolomyces</taxon>
    </lineage>
</organism>
<dbReference type="PROSITE" id="PS51987">
    <property type="entry name" value="GS_CATALYTIC"/>
    <property type="match status" value="1"/>
</dbReference>
<dbReference type="PANTHER" id="PTHR43785">
    <property type="entry name" value="GAMMA-GLUTAMYLPUTRESCINE SYNTHETASE"/>
    <property type="match status" value="1"/>
</dbReference>
<evidence type="ECO:0000256" key="4">
    <source>
        <dbReference type="ARBA" id="ARBA00022840"/>
    </source>
</evidence>
<dbReference type="GO" id="GO:0005524">
    <property type="term" value="F:ATP binding"/>
    <property type="evidence" value="ECO:0007669"/>
    <property type="project" value="UniProtKB-KW"/>
</dbReference>
<dbReference type="InterPro" id="IPR014746">
    <property type="entry name" value="Gln_synth/guanido_kin_cat_dom"/>
</dbReference>
<protein>
    <submittedName>
        <fullName evidence="8">SPOSA6832_04018-mRNA-1:cds</fullName>
    </submittedName>
</protein>
<evidence type="ECO:0000259" key="7">
    <source>
        <dbReference type="PROSITE" id="PS51987"/>
    </source>
</evidence>
<accession>A0A0D6EQU5</accession>
<name>A0A0D6EQU5_SPOSA</name>
<dbReference type="GO" id="GO:0004356">
    <property type="term" value="F:glutamine synthetase activity"/>
    <property type="evidence" value="ECO:0007669"/>
    <property type="project" value="InterPro"/>
</dbReference>
<dbReference type="SUPFAM" id="SSF55931">
    <property type="entry name" value="Glutamine synthetase/guanido kinase"/>
    <property type="match status" value="1"/>
</dbReference>
<keyword evidence="9" id="KW-1185">Reference proteome</keyword>
<dbReference type="SMART" id="SM01230">
    <property type="entry name" value="Gln-synt_C"/>
    <property type="match status" value="1"/>
</dbReference>
<keyword evidence="4" id="KW-0067">ATP-binding</keyword>
<comment type="similarity">
    <text evidence="1 5 6">Belongs to the glutamine synthetase family.</text>
</comment>
<proteinExistence type="inferred from homology"/>
<evidence type="ECO:0000313" key="9">
    <source>
        <dbReference type="Proteomes" id="UP000243876"/>
    </source>
</evidence>
<reference evidence="9" key="1">
    <citation type="submission" date="2015-02" db="EMBL/GenBank/DDBJ databases">
        <authorList>
            <person name="Gon?alves P."/>
        </authorList>
    </citation>
    <scope>NUCLEOTIDE SEQUENCE [LARGE SCALE GENOMIC DNA]</scope>
</reference>
<dbReference type="Gene3D" id="3.30.590.10">
    <property type="entry name" value="Glutamine synthetase/guanido kinase, catalytic domain"/>
    <property type="match status" value="1"/>
</dbReference>
<evidence type="ECO:0000256" key="2">
    <source>
        <dbReference type="ARBA" id="ARBA00022598"/>
    </source>
</evidence>
<evidence type="ECO:0000256" key="1">
    <source>
        <dbReference type="ARBA" id="ARBA00009897"/>
    </source>
</evidence>